<dbReference type="InterPro" id="IPR043128">
    <property type="entry name" value="Rev_trsase/Diguanyl_cyclase"/>
</dbReference>
<sequence>MKDEFYTRGKQTNVYNFIFIYKAVSLCLLCIATALLAFYSRTDLLKLTFSENKTSQRLLLSVLIFVLMVFISVITDFYILKKSTNIGYRLNRLAYLDRLTGLPNRYSCDLLFETFNDPERLPGVGFIVMKINNLPSVNKTTSHDNGNNLITEFCFILEDVGEKYGYIGRNGGNEFIILIENCSDTDCDMFLSDLTKRIRGYNEMAVGTALEIAYACVLNSCEKKSVMSELISFAYKKLKDAPQILS</sequence>
<dbReference type="PANTHER" id="PTHR33121:SF71">
    <property type="entry name" value="OXYGEN SENSOR PROTEIN DOSP"/>
    <property type="match status" value="1"/>
</dbReference>
<keyword evidence="4" id="KW-1185">Reference proteome</keyword>
<dbReference type="InterPro" id="IPR000160">
    <property type="entry name" value="GGDEF_dom"/>
</dbReference>
<keyword evidence="1" id="KW-0812">Transmembrane</keyword>
<dbReference type="PROSITE" id="PS50887">
    <property type="entry name" value="GGDEF"/>
    <property type="match status" value="1"/>
</dbReference>
<evidence type="ECO:0000313" key="4">
    <source>
        <dbReference type="Proteomes" id="UP000183047"/>
    </source>
</evidence>
<evidence type="ECO:0000256" key="1">
    <source>
        <dbReference type="SAM" id="Phobius"/>
    </source>
</evidence>
<feature type="transmembrane region" description="Helical" evidence="1">
    <location>
        <begin position="58"/>
        <end position="80"/>
    </location>
</feature>
<dbReference type="NCBIfam" id="TIGR00254">
    <property type="entry name" value="GGDEF"/>
    <property type="match status" value="1"/>
</dbReference>
<dbReference type="EMBL" id="FMUR01000008">
    <property type="protein sequence ID" value="SCY14604.1"/>
    <property type="molecule type" value="Genomic_DNA"/>
</dbReference>
<evidence type="ECO:0000313" key="3">
    <source>
        <dbReference type="EMBL" id="SCY14604.1"/>
    </source>
</evidence>
<dbReference type="GO" id="GO:0071111">
    <property type="term" value="F:cyclic-guanylate-specific phosphodiesterase activity"/>
    <property type="evidence" value="ECO:0007669"/>
    <property type="project" value="InterPro"/>
</dbReference>
<protein>
    <submittedName>
        <fullName evidence="3">Diguanylate cyclase (GGDEF) domain-containing protein</fullName>
    </submittedName>
</protein>
<dbReference type="InterPro" id="IPR029787">
    <property type="entry name" value="Nucleotide_cyclase"/>
</dbReference>
<dbReference type="SUPFAM" id="SSF55073">
    <property type="entry name" value="Nucleotide cyclase"/>
    <property type="match status" value="1"/>
</dbReference>
<feature type="domain" description="GGDEF" evidence="2">
    <location>
        <begin position="122"/>
        <end position="246"/>
    </location>
</feature>
<dbReference type="SMART" id="SM00267">
    <property type="entry name" value="GGDEF"/>
    <property type="match status" value="1"/>
</dbReference>
<dbReference type="RefSeq" id="WP_074462183.1">
    <property type="nucleotide sequence ID" value="NZ_FMUR01000008.1"/>
</dbReference>
<dbReference type="InterPro" id="IPR050706">
    <property type="entry name" value="Cyclic-di-GMP_PDE-like"/>
</dbReference>
<dbReference type="Gene3D" id="3.30.70.270">
    <property type="match status" value="1"/>
</dbReference>
<evidence type="ECO:0000259" key="2">
    <source>
        <dbReference type="PROSITE" id="PS50887"/>
    </source>
</evidence>
<feature type="transmembrane region" description="Helical" evidence="1">
    <location>
        <begin position="12"/>
        <end position="38"/>
    </location>
</feature>
<organism evidence="3 4">
    <name type="scientific">Butyrivibrio hungatei</name>
    <dbReference type="NCBI Taxonomy" id="185008"/>
    <lineage>
        <taxon>Bacteria</taxon>
        <taxon>Bacillati</taxon>
        <taxon>Bacillota</taxon>
        <taxon>Clostridia</taxon>
        <taxon>Lachnospirales</taxon>
        <taxon>Lachnospiraceae</taxon>
        <taxon>Butyrivibrio</taxon>
    </lineage>
</organism>
<dbReference type="AlphaFoldDB" id="A0A1G5DJ52"/>
<keyword evidence="1" id="KW-0472">Membrane</keyword>
<dbReference type="PANTHER" id="PTHR33121">
    <property type="entry name" value="CYCLIC DI-GMP PHOSPHODIESTERASE PDEF"/>
    <property type="match status" value="1"/>
</dbReference>
<dbReference type="Pfam" id="PF00990">
    <property type="entry name" value="GGDEF"/>
    <property type="match status" value="1"/>
</dbReference>
<name>A0A1G5DJ52_9FIRM</name>
<gene>
    <name evidence="3" type="ORF">SAMN02910451_01553</name>
</gene>
<keyword evidence="1" id="KW-1133">Transmembrane helix</keyword>
<proteinExistence type="predicted"/>
<dbReference type="Proteomes" id="UP000183047">
    <property type="component" value="Unassembled WGS sequence"/>
</dbReference>
<accession>A0A1G5DJ52</accession>
<reference evidence="4" key="1">
    <citation type="submission" date="2016-10" db="EMBL/GenBank/DDBJ databases">
        <authorList>
            <person name="Varghese N."/>
            <person name="Submissions S."/>
        </authorList>
    </citation>
    <scope>NUCLEOTIDE SEQUENCE [LARGE SCALE GENOMIC DNA]</scope>
    <source>
        <strain evidence="4">XBD2006</strain>
    </source>
</reference>